<protein>
    <recommendedName>
        <fullName evidence="2">DUF1648 domain-containing protein</fullName>
    </recommendedName>
</protein>
<dbReference type="EMBL" id="CP017962">
    <property type="protein sequence ID" value="APC47888.1"/>
    <property type="molecule type" value="Genomic_DNA"/>
</dbReference>
<feature type="transmembrane region" description="Helical" evidence="1">
    <location>
        <begin position="16"/>
        <end position="37"/>
    </location>
</feature>
<keyword evidence="1" id="KW-0472">Membrane</keyword>
<sequence length="167" mass="19179">MNNHPKVDFTVSKWNAVLNLLSLFCIICSFIYVFTIYKELPDQIPIHFNAAGDPDNWGSKATIILMPLIALILYVPLYLLSKHPHVFNYPFKVTEGNARSIYPLAQLFMTVINFEMVVMFTYLSFTMAGNQLGEVFFPLIIVVPITTIGVFFGILYQKHRQHDQLDD</sequence>
<keyword evidence="1" id="KW-0812">Transmembrane</keyword>
<keyword evidence="1" id="KW-1133">Transmembrane helix</keyword>
<evidence type="ECO:0000256" key="1">
    <source>
        <dbReference type="SAM" id="Phobius"/>
    </source>
</evidence>
<feature type="domain" description="DUF1648" evidence="2">
    <location>
        <begin position="26"/>
        <end position="70"/>
    </location>
</feature>
<feature type="transmembrane region" description="Helical" evidence="1">
    <location>
        <begin position="135"/>
        <end position="156"/>
    </location>
</feature>
<feature type="transmembrane region" description="Helical" evidence="1">
    <location>
        <begin position="101"/>
        <end position="123"/>
    </location>
</feature>
<organism evidence="3 4">
    <name type="scientific">Virgibacillus halodenitrificans</name>
    <name type="common">Bacillus halodenitrificans</name>
    <dbReference type="NCBI Taxonomy" id="1482"/>
    <lineage>
        <taxon>Bacteria</taxon>
        <taxon>Bacillati</taxon>
        <taxon>Bacillota</taxon>
        <taxon>Bacilli</taxon>
        <taxon>Bacillales</taxon>
        <taxon>Bacillaceae</taxon>
        <taxon>Virgibacillus</taxon>
    </lineage>
</organism>
<dbReference type="Proteomes" id="UP000182945">
    <property type="component" value="Chromosome"/>
</dbReference>
<gene>
    <name evidence="3" type="ORF">BME96_06760</name>
</gene>
<proteinExistence type="predicted"/>
<feature type="transmembrane region" description="Helical" evidence="1">
    <location>
        <begin position="57"/>
        <end position="80"/>
    </location>
</feature>
<reference evidence="3 4" key="1">
    <citation type="submission" date="2016-11" db="EMBL/GenBank/DDBJ databases">
        <title>Complete genome sequencing of Virgibacillus halodenitrificans PDB-F2.</title>
        <authorList>
            <person name="Sun Z."/>
            <person name="Zhou Y."/>
            <person name="Li H."/>
        </authorList>
    </citation>
    <scope>NUCLEOTIDE SEQUENCE [LARGE SCALE GENOMIC DNA]</scope>
    <source>
        <strain evidence="3 4">PDB-F2</strain>
    </source>
</reference>
<evidence type="ECO:0000259" key="2">
    <source>
        <dbReference type="Pfam" id="PF07853"/>
    </source>
</evidence>
<dbReference type="GeneID" id="71514082"/>
<evidence type="ECO:0000313" key="4">
    <source>
        <dbReference type="Proteomes" id="UP000182945"/>
    </source>
</evidence>
<accession>A0AAC9NKC1</accession>
<evidence type="ECO:0000313" key="3">
    <source>
        <dbReference type="EMBL" id="APC47888.1"/>
    </source>
</evidence>
<name>A0AAC9NKC1_VIRHA</name>
<dbReference type="KEGG" id="vhl:BME96_06760"/>
<dbReference type="AlphaFoldDB" id="A0AAC9NKC1"/>
<dbReference type="RefSeq" id="WP_071648723.1">
    <property type="nucleotide sequence ID" value="NZ_CP017962.1"/>
</dbReference>
<dbReference type="InterPro" id="IPR012867">
    <property type="entry name" value="DUF1648"/>
</dbReference>
<dbReference type="Pfam" id="PF07853">
    <property type="entry name" value="DUF1648"/>
    <property type="match status" value="1"/>
</dbReference>